<evidence type="ECO:0000313" key="5">
    <source>
        <dbReference type="Proteomes" id="UP000070255"/>
    </source>
</evidence>
<name>A0ABR5T886_9BURK</name>
<dbReference type="Pfam" id="PF08896">
    <property type="entry name" value="DUF1842"/>
    <property type="match status" value="1"/>
</dbReference>
<proteinExistence type="predicted"/>
<accession>A0ABR5T886</accession>
<dbReference type="EMBL" id="LNJQ01000004">
    <property type="protein sequence ID" value="KWZ39000.1"/>
    <property type="molecule type" value="Genomic_DNA"/>
</dbReference>
<evidence type="ECO:0000313" key="4">
    <source>
        <dbReference type="EMBL" id="KWZ39000.1"/>
    </source>
</evidence>
<dbReference type="Proteomes" id="UP000070255">
    <property type="component" value="Unassembled WGS sequence"/>
</dbReference>
<sequence>MATTGLFPVQLRVATPNLGAPVLWLYLLVNEVEKIVSGFARITQPIYPPLHFRARVTGQFHLMRIDPLSPPMIALSVTGSPSGPVAPQVVILEFNGLLTEDWQSGTANYRYLHEGRWHSIEHAIVSKDNSLIPLDPPHEHVGVLYGVSLQEARASGDLSRMKGLAQQAEQQLADHDAIAAELDKLEAEISRLEARR</sequence>
<feature type="coiled-coil region" evidence="1">
    <location>
        <begin position="165"/>
        <end position="195"/>
    </location>
</feature>
<dbReference type="InterPro" id="IPR014992">
    <property type="entry name" value="DUF1842"/>
</dbReference>
<evidence type="ECO:0008006" key="6">
    <source>
        <dbReference type="Google" id="ProtNLM"/>
    </source>
</evidence>
<dbReference type="RefSeq" id="WP_038754693.1">
    <property type="nucleotide sequence ID" value="NZ_CP013418.1"/>
</dbReference>
<protein>
    <recommendedName>
        <fullName evidence="6">DUF1842 domain-containing protein</fullName>
    </recommendedName>
</protein>
<comment type="caution">
    <text evidence="4">The sequence shown here is derived from an EMBL/GenBank/DDBJ whole genome shotgun (WGS) entry which is preliminary data.</text>
</comment>
<dbReference type="InterPro" id="IPR014994">
    <property type="entry name" value="DUF1843"/>
</dbReference>
<evidence type="ECO:0000259" key="2">
    <source>
        <dbReference type="Pfam" id="PF08896"/>
    </source>
</evidence>
<keyword evidence="1" id="KW-0175">Coiled coil</keyword>
<dbReference type="Pfam" id="PF08898">
    <property type="entry name" value="DUF1843"/>
    <property type="match status" value="1"/>
</dbReference>
<evidence type="ECO:0000259" key="3">
    <source>
        <dbReference type="Pfam" id="PF08898"/>
    </source>
</evidence>
<keyword evidence="5" id="KW-1185">Reference proteome</keyword>
<feature type="domain" description="DUF1842" evidence="2">
    <location>
        <begin position="4"/>
        <end position="117"/>
    </location>
</feature>
<feature type="domain" description="DUF1843" evidence="3">
    <location>
        <begin position="144"/>
        <end position="194"/>
    </location>
</feature>
<organism evidence="4 5">
    <name type="scientific">Burkholderia savannae</name>
    <dbReference type="NCBI Taxonomy" id="1637837"/>
    <lineage>
        <taxon>Bacteria</taxon>
        <taxon>Pseudomonadati</taxon>
        <taxon>Pseudomonadota</taxon>
        <taxon>Betaproteobacteria</taxon>
        <taxon>Burkholderiales</taxon>
        <taxon>Burkholderiaceae</taxon>
        <taxon>Burkholderia</taxon>
        <taxon>pseudomallei group</taxon>
    </lineage>
</organism>
<gene>
    <name evidence="4" type="ORF">WS72_29955</name>
</gene>
<reference evidence="4 5" key="1">
    <citation type="submission" date="2015-11" db="EMBL/GenBank/DDBJ databases">
        <authorList>
            <person name="Sahl J."/>
            <person name="Wagner D."/>
            <person name="Keim P."/>
        </authorList>
    </citation>
    <scope>NUCLEOTIDE SEQUENCE [LARGE SCALE GENOMIC DNA]</scope>
    <source>
        <strain evidence="4 5">BDU18</strain>
    </source>
</reference>
<evidence type="ECO:0000256" key="1">
    <source>
        <dbReference type="SAM" id="Coils"/>
    </source>
</evidence>